<reference evidence="1 2" key="1">
    <citation type="submission" date="2014-12" db="EMBL/GenBank/DDBJ databases">
        <title>Isolation of bacteria from lake water.</title>
        <authorList>
            <person name="Sheng K.-Y."/>
            <person name="Chin P.-S."/>
            <person name="Chan K.-G."/>
            <person name="Tan G.S."/>
        </authorList>
    </citation>
    <scope>NUCLEOTIDE SEQUENCE [LARGE SCALE GENOMIC DNA]</scope>
    <source>
        <strain evidence="1 2">KY4</strain>
    </source>
</reference>
<sequence length="137" mass="14841">MDISSFDDLLHAARLQPEPQRLLFVFVGVELPDDATPAQRARFEQGQGGALVPLMCVDKTPQELPSFAALVTEAQQFTAPGHDWVMVFAAAMSGTLNQAPTSADAEAPLQRMVDAIKRGAIEAFIPFDRQGHPVRLG</sequence>
<gene>
    <name evidence="1" type="ORF">RP29_02360</name>
</gene>
<dbReference type="STRING" id="80878.RP29_02360"/>
<dbReference type="EMBL" id="JXYQ01000008">
    <property type="protein sequence ID" value="KJA11846.1"/>
    <property type="molecule type" value="Genomic_DNA"/>
</dbReference>
<evidence type="ECO:0000313" key="2">
    <source>
        <dbReference type="Proteomes" id="UP000032566"/>
    </source>
</evidence>
<dbReference type="OrthoDB" id="6182044at2"/>
<organism evidence="1 2">
    <name type="scientific">Acidovorax temperans</name>
    <dbReference type="NCBI Taxonomy" id="80878"/>
    <lineage>
        <taxon>Bacteria</taxon>
        <taxon>Pseudomonadati</taxon>
        <taxon>Pseudomonadota</taxon>
        <taxon>Betaproteobacteria</taxon>
        <taxon>Burkholderiales</taxon>
        <taxon>Comamonadaceae</taxon>
        <taxon>Acidovorax</taxon>
    </lineage>
</organism>
<proteinExistence type="predicted"/>
<name>A0A0D7KBT6_9BURK</name>
<dbReference type="AlphaFoldDB" id="A0A0D7KBT6"/>
<dbReference type="RefSeq" id="WP_044395477.1">
    <property type="nucleotide sequence ID" value="NZ_DAMBBS010000001.1"/>
</dbReference>
<dbReference type="PATRIC" id="fig|80878.5.peg.3784"/>
<accession>A0A0D7KBT6</accession>
<protein>
    <submittedName>
        <fullName evidence="1">Ribonucleotide reductase subunit alpha</fullName>
    </submittedName>
</protein>
<evidence type="ECO:0000313" key="1">
    <source>
        <dbReference type="EMBL" id="KJA11846.1"/>
    </source>
</evidence>
<keyword evidence="2" id="KW-1185">Reference proteome</keyword>
<comment type="caution">
    <text evidence="1">The sequence shown here is derived from an EMBL/GenBank/DDBJ whole genome shotgun (WGS) entry which is preliminary data.</text>
</comment>
<dbReference type="Proteomes" id="UP000032566">
    <property type="component" value="Unassembled WGS sequence"/>
</dbReference>